<dbReference type="Pfam" id="PF03658">
    <property type="entry name" value="Ub-RnfH"/>
    <property type="match status" value="1"/>
</dbReference>
<dbReference type="InterPro" id="IPR005346">
    <property type="entry name" value="RnfH"/>
</dbReference>
<keyword evidence="5" id="KW-1185">Reference proteome</keyword>
<dbReference type="PANTHER" id="PTHR37483:SF1">
    <property type="entry name" value="UPF0125 PROTEIN RATB"/>
    <property type="match status" value="1"/>
</dbReference>
<name>A0A1C3JPI0_9GAMM</name>
<accession>A0A1C3JPI0</accession>
<evidence type="ECO:0000313" key="6">
    <source>
        <dbReference type="Proteomes" id="UP000092871"/>
    </source>
</evidence>
<gene>
    <name evidence="3" type="primary">pasI</name>
    <name evidence="3" type="ORF">MGA5115_01221</name>
    <name evidence="4" type="ORF">MGA5116_00020</name>
</gene>
<dbReference type="Proteomes" id="UP000092840">
    <property type="component" value="Unassembled WGS sequence"/>
</dbReference>
<protein>
    <recommendedName>
        <fullName evidence="2">UPF0125 protein MGA5115_01221</fullName>
    </recommendedName>
</protein>
<evidence type="ECO:0000313" key="5">
    <source>
        <dbReference type="Proteomes" id="UP000092840"/>
    </source>
</evidence>
<dbReference type="EMBL" id="FLRA01000008">
    <property type="protein sequence ID" value="SBT17131.1"/>
    <property type="molecule type" value="Genomic_DNA"/>
</dbReference>
<dbReference type="SUPFAM" id="SSF54285">
    <property type="entry name" value="MoaD/ThiS"/>
    <property type="match status" value="1"/>
</dbReference>
<organism evidence="3 6">
    <name type="scientific">Marinomonas gallaica</name>
    <dbReference type="NCBI Taxonomy" id="1806667"/>
    <lineage>
        <taxon>Bacteria</taxon>
        <taxon>Pseudomonadati</taxon>
        <taxon>Pseudomonadota</taxon>
        <taxon>Gammaproteobacteria</taxon>
        <taxon>Oceanospirillales</taxon>
        <taxon>Oceanospirillaceae</taxon>
        <taxon>Marinomonas</taxon>
    </lineage>
</organism>
<dbReference type="PANTHER" id="PTHR37483">
    <property type="entry name" value="UPF0125 PROTEIN RATB"/>
    <property type="match status" value="1"/>
</dbReference>
<evidence type="ECO:0000256" key="2">
    <source>
        <dbReference type="HAMAP-Rule" id="MF_00460"/>
    </source>
</evidence>
<dbReference type="InterPro" id="IPR016155">
    <property type="entry name" value="Mopterin_synth/thiamin_S_b"/>
</dbReference>
<dbReference type="HAMAP" id="MF_00460">
    <property type="entry name" value="UPF0125_RnfH"/>
    <property type="match status" value="1"/>
</dbReference>
<proteinExistence type="inferred from homology"/>
<dbReference type="InterPro" id="IPR037021">
    <property type="entry name" value="RnfH_sf"/>
</dbReference>
<dbReference type="Proteomes" id="UP000092871">
    <property type="component" value="Unassembled WGS sequence"/>
</dbReference>
<reference evidence="4 5" key="1">
    <citation type="submission" date="2016-06" db="EMBL/GenBank/DDBJ databases">
        <authorList>
            <person name="Rodrigo-Torres L."/>
            <person name="Arahal D.R."/>
        </authorList>
    </citation>
    <scope>NUCLEOTIDE SEQUENCE [LARGE SCALE GENOMIC DNA]</scope>
    <source>
        <strain evidence="4 5">CECT 5116</strain>
    </source>
</reference>
<dbReference type="AlphaFoldDB" id="A0A1C3JPI0"/>
<dbReference type="EMBL" id="FLRB01000001">
    <property type="protein sequence ID" value="SBT19466.1"/>
    <property type="molecule type" value="Genomic_DNA"/>
</dbReference>
<evidence type="ECO:0000313" key="4">
    <source>
        <dbReference type="EMBL" id="SBT19466.1"/>
    </source>
</evidence>
<dbReference type="Gene3D" id="3.10.20.280">
    <property type="entry name" value="RnfH-like"/>
    <property type="match status" value="1"/>
</dbReference>
<dbReference type="NCBIfam" id="NF002490">
    <property type="entry name" value="PRK01777.1"/>
    <property type="match status" value="1"/>
</dbReference>
<evidence type="ECO:0000256" key="1">
    <source>
        <dbReference type="ARBA" id="ARBA00010645"/>
    </source>
</evidence>
<evidence type="ECO:0000313" key="3">
    <source>
        <dbReference type="EMBL" id="SBT17131.1"/>
    </source>
</evidence>
<reference evidence="3 6" key="2">
    <citation type="submission" date="2016-06" db="EMBL/GenBank/DDBJ databases">
        <authorList>
            <person name="Kjaerup R.B."/>
            <person name="Dalgaard T.S."/>
            <person name="Juul-Madsen H.R."/>
        </authorList>
    </citation>
    <scope>NUCLEOTIDE SEQUENCE [LARGE SCALE GENOMIC DNA]</scope>
    <source>
        <strain evidence="3 6">CECT 5115</strain>
    </source>
</reference>
<comment type="similarity">
    <text evidence="1 2">Belongs to the UPF0125 (RnfH) family.</text>
</comment>
<sequence length="110" mass="12615">MRWLKPLVNERKWCMAKIRVEVAYALPEKQKIVALDVEEGCTVMDAVRMSNIDAFFPELDLTAPKLGIFGKSVRKPEEQALRAGERVEIYRELKVDPKQARANRAAKTDK</sequence>